<sequence>MIIEADEFIPALEYLRTIDSTMEAASRTGMCGVFMKVYTPNGCKTLTVHFSKIRLYVTINNHRLHVDLAHGLMHRLNEAQLLQPEDRVRFSNKYILAPIMGFSTAADMQLWQLGSLIGVLEAKLLYGRSPRLYSKNLIDLRNRLAILLLSLRGVCFMKCEAGHFTSFIWEKGNVLKFRDSLGHNMDPQILPILYWVLSCLPSSLIESVEIIPGRMQSSGSGSCSLIAFNPIERLLDPTAPLWEPSLTGQFRDTWTRWLLGYHIQATGRGMFVNWSRCSVNPIPAIDHSPDGEVTDSPFPYIDFNIYDIEAVFPFLRHSPYHKPPEPVPHLSAPLLSPSSCYDIGDCQPASAAFDWE</sequence>
<accession>A0A0C9VRH9</accession>
<keyword evidence="2" id="KW-1185">Reference proteome</keyword>
<dbReference type="HOGENOM" id="CLU_778842_0_0_1"/>
<organism evidence="1 2">
    <name type="scientific">Sphaerobolus stellatus (strain SS14)</name>
    <dbReference type="NCBI Taxonomy" id="990650"/>
    <lineage>
        <taxon>Eukaryota</taxon>
        <taxon>Fungi</taxon>
        <taxon>Dikarya</taxon>
        <taxon>Basidiomycota</taxon>
        <taxon>Agaricomycotina</taxon>
        <taxon>Agaricomycetes</taxon>
        <taxon>Phallomycetidae</taxon>
        <taxon>Geastrales</taxon>
        <taxon>Sphaerobolaceae</taxon>
        <taxon>Sphaerobolus</taxon>
    </lineage>
</organism>
<proteinExistence type="predicted"/>
<dbReference type="OrthoDB" id="3048892at2759"/>
<dbReference type="EMBL" id="KN837143">
    <property type="protein sequence ID" value="KIJ40586.1"/>
    <property type="molecule type" value="Genomic_DNA"/>
</dbReference>
<protein>
    <submittedName>
        <fullName evidence="1">Uncharacterized protein</fullName>
    </submittedName>
</protein>
<dbReference type="Proteomes" id="UP000054279">
    <property type="component" value="Unassembled WGS sequence"/>
</dbReference>
<evidence type="ECO:0000313" key="1">
    <source>
        <dbReference type="EMBL" id="KIJ40586.1"/>
    </source>
</evidence>
<dbReference type="AlphaFoldDB" id="A0A0C9VRH9"/>
<gene>
    <name evidence="1" type="ORF">M422DRAFT_256559</name>
</gene>
<name>A0A0C9VRH9_SPHS4</name>
<evidence type="ECO:0000313" key="2">
    <source>
        <dbReference type="Proteomes" id="UP000054279"/>
    </source>
</evidence>
<reference evidence="1 2" key="1">
    <citation type="submission" date="2014-06" db="EMBL/GenBank/DDBJ databases">
        <title>Evolutionary Origins and Diversification of the Mycorrhizal Mutualists.</title>
        <authorList>
            <consortium name="DOE Joint Genome Institute"/>
            <consortium name="Mycorrhizal Genomics Consortium"/>
            <person name="Kohler A."/>
            <person name="Kuo A."/>
            <person name="Nagy L.G."/>
            <person name="Floudas D."/>
            <person name="Copeland A."/>
            <person name="Barry K.W."/>
            <person name="Cichocki N."/>
            <person name="Veneault-Fourrey C."/>
            <person name="LaButti K."/>
            <person name="Lindquist E.A."/>
            <person name="Lipzen A."/>
            <person name="Lundell T."/>
            <person name="Morin E."/>
            <person name="Murat C."/>
            <person name="Riley R."/>
            <person name="Ohm R."/>
            <person name="Sun H."/>
            <person name="Tunlid A."/>
            <person name="Henrissat B."/>
            <person name="Grigoriev I.V."/>
            <person name="Hibbett D.S."/>
            <person name="Martin F."/>
        </authorList>
    </citation>
    <scope>NUCLEOTIDE SEQUENCE [LARGE SCALE GENOMIC DNA]</scope>
    <source>
        <strain evidence="1 2">SS14</strain>
    </source>
</reference>